<sequence length="167" mass="18253">MKLGSAWSDSQIDNGVCVFHVERQSYPAGDTTTPSGAPTQEGIATRTTSHKPRATSHELRTMVPRSSRSNSNGNSGRHPDAASLRSIIVRCSTTINCQPRGSGRSNDARTWSPFPTLIPTLVRSTLSTTTTTPTTDINHNNAHRRPRHQPDPDPARQECWPWFAAGP</sequence>
<gene>
    <name evidence="2" type="ORF">CC78DRAFT_581974</name>
</gene>
<dbReference type="EMBL" id="ML986632">
    <property type="protein sequence ID" value="KAF2263088.1"/>
    <property type="molecule type" value="Genomic_DNA"/>
</dbReference>
<feature type="region of interest" description="Disordered" evidence="1">
    <location>
        <begin position="26"/>
        <end position="81"/>
    </location>
</feature>
<comment type="caution">
    <text evidence="2">The sequence shown here is derived from an EMBL/GenBank/DDBJ whole genome shotgun (WGS) entry which is preliminary data.</text>
</comment>
<protein>
    <submittedName>
        <fullName evidence="2">Uncharacterized protein</fullName>
    </submittedName>
</protein>
<feature type="region of interest" description="Disordered" evidence="1">
    <location>
        <begin position="126"/>
        <end position="167"/>
    </location>
</feature>
<name>A0A9P4K8M8_9PLEO</name>
<proteinExistence type="predicted"/>
<accession>A0A9P4K8M8</accession>
<keyword evidence="3" id="KW-1185">Reference proteome</keyword>
<dbReference type="AlphaFoldDB" id="A0A9P4K8M8"/>
<reference evidence="3" key="1">
    <citation type="journal article" date="2020" name="Stud. Mycol.">
        <title>101 Dothideomycetes genomes: A test case for predicting lifestyles and emergence of pathogens.</title>
        <authorList>
            <person name="Haridas S."/>
            <person name="Albert R."/>
            <person name="Binder M."/>
            <person name="Bloem J."/>
            <person name="LaButti K."/>
            <person name="Salamov A."/>
            <person name="Andreopoulos B."/>
            <person name="Baker S."/>
            <person name="Barry K."/>
            <person name="Bills G."/>
            <person name="Bluhm B."/>
            <person name="Cannon C."/>
            <person name="Castanera R."/>
            <person name="Culley D."/>
            <person name="Daum C."/>
            <person name="Ezra D."/>
            <person name="Gonzalez J."/>
            <person name="Henrissat B."/>
            <person name="Kuo A."/>
            <person name="Liang C."/>
            <person name="Lipzen A."/>
            <person name="Lutzoni F."/>
            <person name="Magnuson J."/>
            <person name="Mondo S."/>
            <person name="Nolan M."/>
            <person name="Ohm R."/>
            <person name="Pangilinan J."/>
            <person name="Park H.-J."/>
            <person name="Ramirez L."/>
            <person name="Alfaro M."/>
            <person name="Sun H."/>
            <person name="Tritt A."/>
            <person name="Yoshinaga Y."/>
            <person name="Zwiers L.-H."/>
            <person name="Turgeon B."/>
            <person name="Goodwin S."/>
            <person name="Spatafora J."/>
            <person name="Crous P."/>
            <person name="Grigoriev I."/>
        </authorList>
    </citation>
    <scope>NUCLEOTIDE SEQUENCE [LARGE SCALE GENOMIC DNA]</scope>
    <source>
        <strain evidence="3">CBS 304.66</strain>
    </source>
</reference>
<feature type="compositionally biased region" description="Low complexity" evidence="1">
    <location>
        <begin position="126"/>
        <end position="135"/>
    </location>
</feature>
<evidence type="ECO:0000313" key="2">
    <source>
        <dbReference type="EMBL" id="KAF2263088.1"/>
    </source>
</evidence>
<evidence type="ECO:0000256" key="1">
    <source>
        <dbReference type="SAM" id="MobiDB-lite"/>
    </source>
</evidence>
<dbReference type="Proteomes" id="UP000800093">
    <property type="component" value="Unassembled WGS sequence"/>
</dbReference>
<organism evidence="2 3">
    <name type="scientific">Lojkania enalia</name>
    <dbReference type="NCBI Taxonomy" id="147567"/>
    <lineage>
        <taxon>Eukaryota</taxon>
        <taxon>Fungi</taxon>
        <taxon>Dikarya</taxon>
        <taxon>Ascomycota</taxon>
        <taxon>Pezizomycotina</taxon>
        <taxon>Dothideomycetes</taxon>
        <taxon>Pleosporomycetidae</taxon>
        <taxon>Pleosporales</taxon>
        <taxon>Pleosporales incertae sedis</taxon>
        <taxon>Lojkania</taxon>
    </lineage>
</organism>
<feature type="compositionally biased region" description="Low complexity" evidence="1">
    <location>
        <begin position="65"/>
        <end position="76"/>
    </location>
</feature>
<evidence type="ECO:0000313" key="3">
    <source>
        <dbReference type="Proteomes" id="UP000800093"/>
    </source>
</evidence>